<organism evidence="1 2">
    <name type="scientific">Hericium alpestre</name>
    <dbReference type="NCBI Taxonomy" id="135208"/>
    <lineage>
        <taxon>Eukaryota</taxon>
        <taxon>Fungi</taxon>
        <taxon>Dikarya</taxon>
        <taxon>Basidiomycota</taxon>
        <taxon>Agaricomycotina</taxon>
        <taxon>Agaricomycetes</taxon>
        <taxon>Russulales</taxon>
        <taxon>Hericiaceae</taxon>
        <taxon>Hericium</taxon>
    </lineage>
</organism>
<comment type="caution">
    <text evidence="1">The sequence shown here is derived from an EMBL/GenBank/DDBJ whole genome shotgun (WGS) entry which is preliminary data.</text>
</comment>
<name>A0A4Y9ZJ09_9AGAM</name>
<dbReference type="AlphaFoldDB" id="A0A4Y9ZJ09"/>
<reference evidence="1 2" key="1">
    <citation type="submission" date="2019-02" db="EMBL/GenBank/DDBJ databases">
        <title>Genome sequencing of the rare red list fungi Hericium alpestre (H. flagellum).</title>
        <authorList>
            <person name="Buettner E."/>
            <person name="Kellner H."/>
        </authorList>
    </citation>
    <scope>NUCLEOTIDE SEQUENCE [LARGE SCALE GENOMIC DNA]</scope>
    <source>
        <strain evidence="1 2">DSM 108284</strain>
    </source>
</reference>
<gene>
    <name evidence="1" type="ORF">EWM64_g9568</name>
</gene>
<keyword evidence="2" id="KW-1185">Reference proteome</keyword>
<sequence>MKPILFEILAHSSMVIKQEDVKQEDELAFEASAHKVTKRALSKCACSGGFATGQRNYLANRADLVLDQAEGTLCKPSYSGGMGTTT</sequence>
<accession>A0A4Y9ZJ09</accession>
<protein>
    <submittedName>
        <fullName evidence="1">Uncharacterized protein</fullName>
    </submittedName>
</protein>
<proteinExistence type="predicted"/>
<evidence type="ECO:0000313" key="2">
    <source>
        <dbReference type="Proteomes" id="UP000298061"/>
    </source>
</evidence>
<evidence type="ECO:0000313" key="1">
    <source>
        <dbReference type="EMBL" id="TFY74444.1"/>
    </source>
</evidence>
<dbReference type="Proteomes" id="UP000298061">
    <property type="component" value="Unassembled WGS sequence"/>
</dbReference>
<dbReference type="EMBL" id="SFCI01002081">
    <property type="protein sequence ID" value="TFY74444.1"/>
    <property type="molecule type" value="Genomic_DNA"/>
</dbReference>